<sequence length="177" mass="20008">MNLTANTIKPNGLIDGVHREVIVTQHERTDELNQRLASRYFPDIPLEPNFSPRPLSTKYNLPMLVAPTVPIRQGIEHNVQTNFNPASRTGPYKTYARNIDTEAVLRNQTMALQHSSQSVYVPSSTSDLYRVEVVGRPVAQPYAGLFDQPTFADRARPNLTGIGQDRFFNSTRTQLRQ</sequence>
<proteinExistence type="predicted"/>
<accession>A0A6C0B5P9</accession>
<name>A0A6C0B5P9_9ZZZZ</name>
<dbReference type="EMBL" id="MN739080">
    <property type="protein sequence ID" value="QHS87382.1"/>
    <property type="molecule type" value="Genomic_DNA"/>
</dbReference>
<evidence type="ECO:0000313" key="1">
    <source>
        <dbReference type="EMBL" id="QHS87382.1"/>
    </source>
</evidence>
<reference evidence="1" key="1">
    <citation type="journal article" date="2020" name="Nature">
        <title>Giant virus diversity and host interactions through global metagenomics.</title>
        <authorList>
            <person name="Schulz F."/>
            <person name="Roux S."/>
            <person name="Paez-Espino D."/>
            <person name="Jungbluth S."/>
            <person name="Walsh D.A."/>
            <person name="Denef V.J."/>
            <person name="McMahon K.D."/>
            <person name="Konstantinidis K.T."/>
            <person name="Eloe-Fadrosh E.A."/>
            <person name="Kyrpides N.C."/>
            <person name="Woyke T."/>
        </authorList>
    </citation>
    <scope>NUCLEOTIDE SEQUENCE</scope>
    <source>
        <strain evidence="1">GVMAG-M-3300010157-4</strain>
    </source>
</reference>
<protein>
    <submittedName>
        <fullName evidence="1">Uncharacterized protein</fullName>
    </submittedName>
</protein>
<organism evidence="1">
    <name type="scientific">viral metagenome</name>
    <dbReference type="NCBI Taxonomy" id="1070528"/>
    <lineage>
        <taxon>unclassified sequences</taxon>
        <taxon>metagenomes</taxon>
        <taxon>organismal metagenomes</taxon>
    </lineage>
</organism>
<dbReference type="AlphaFoldDB" id="A0A6C0B5P9"/>